<feature type="transmembrane region" description="Helical" evidence="2">
    <location>
        <begin position="146"/>
        <end position="172"/>
    </location>
</feature>
<sequence length="572" mass="63996">MPLPGQAPAERVPDGTAAMADEALKAGRRQGLSDTTNWLCAAGYLRDDHAGALAKLASTHAVLLPRFVWILLTRRDREKRYRALRAARHNLPPEDSQWPVHLGHGYVRWVRRRVGRGRPVPPHGFHLTPVLQSAASAEKLTLLRRVLLFGVFAEAVVTGMAGGIGPALLVLLGGTWAACYADRLLAHLGFRRAHWSGRRAEHDLRWWVGPWRRRMLRRDPRERDGLVVPYAIRLRSDGEAVHHLVGAGTVWFERSIGVDVTSATEKETLKDETEEEKLVRQAFRSVDEILRDSEGKDGVVAFTPEELHRHVADEMRRLTDHRPSHHPANRLDVFDVAAVSAERWDDITDKEWDSLLVLARLGTGAAGASSATKESRRLLCTRIVSWDGELVAALYVSFAYEHHFLRIIIRAQVINPVHPTLRTAVKAAERGGVGWHARTALNALLDVFAFLNRLRAPLRSTRAPVDPGRGPVSLREVYSSRYMDDMLQWDDARRHVDWMQRCVFRAALGFLRDHNVDISAFVQQATYILQNTGVINSGVMGDVQNQSFTQNSAQNQSSTTINTTSPSQGDGS</sequence>
<accession>A0A101RUJ7</accession>
<organism evidence="3 4">
    <name type="scientific">Streptomyces griseorubiginosus</name>
    <dbReference type="NCBI Taxonomy" id="67304"/>
    <lineage>
        <taxon>Bacteria</taxon>
        <taxon>Bacillati</taxon>
        <taxon>Actinomycetota</taxon>
        <taxon>Actinomycetes</taxon>
        <taxon>Kitasatosporales</taxon>
        <taxon>Streptomycetaceae</taxon>
        <taxon>Streptomyces</taxon>
    </lineage>
</organism>
<proteinExistence type="predicted"/>
<dbReference type="EMBL" id="LMWV01000026">
    <property type="protein sequence ID" value="KUN62013.1"/>
    <property type="molecule type" value="Genomic_DNA"/>
</dbReference>
<evidence type="ECO:0000313" key="4">
    <source>
        <dbReference type="Proteomes" id="UP000054375"/>
    </source>
</evidence>
<protein>
    <submittedName>
        <fullName evidence="3">Uncharacterized protein</fullName>
    </submittedName>
</protein>
<keyword evidence="2" id="KW-0812">Transmembrane</keyword>
<feature type="region of interest" description="Disordered" evidence="1">
    <location>
        <begin position="550"/>
        <end position="572"/>
    </location>
</feature>
<gene>
    <name evidence="3" type="ORF">AQJ54_33385</name>
</gene>
<evidence type="ECO:0000256" key="2">
    <source>
        <dbReference type="SAM" id="Phobius"/>
    </source>
</evidence>
<reference evidence="3 4" key="1">
    <citation type="submission" date="2015-10" db="EMBL/GenBank/DDBJ databases">
        <title>Draft genome sequence of Streptomyces griseorubiginosus DSM 40469, type strain for the species Streptomyces griseorubiginosus.</title>
        <authorList>
            <person name="Ruckert C."/>
            <person name="Winkler A."/>
            <person name="Kalinowski J."/>
            <person name="Kampfer P."/>
            <person name="Glaeser S."/>
        </authorList>
    </citation>
    <scope>NUCLEOTIDE SEQUENCE [LARGE SCALE GENOMIC DNA]</scope>
    <source>
        <strain evidence="3 4">DSM 40469</strain>
    </source>
</reference>
<evidence type="ECO:0000256" key="1">
    <source>
        <dbReference type="SAM" id="MobiDB-lite"/>
    </source>
</evidence>
<keyword evidence="2" id="KW-0472">Membrane</keyword>
<comment type="caution">
    <text evidence="3">The sequence shown here is derived from an EMBL/GenBank/DDBJ whole genome shotgun (WGS) entry which is preliminary data.</text>
</comment>
<dbReference type="Proteomes" id="UP000054375">
    <property type="component" value="Unassembled WGS sequence"/>
</dbReference>
<keyword evidence="4" id="KW-1185">Reference proteome</keyword>
<name>A0A101RUJ7_9ACTN</name>
<feature type="transmembrane region" description="Helical" evidence="2">
    <location>
        <begin position="52"/>
        <end position="72"/>
    </location>
</feature>
<dbReference type="AlphaFoldDB" id="A0A101RUJ7"/>
<evidence type="ECO:0000313" key="3">
    <source>
        <dbReference type="EMBL" id="KUN62013.1"/>
    </source>
</evidence>
<keyword evidence="2" id="KW-1133">Transmembrane helix</keyword>